<organism evidence="2 3">
    <name type="scientific">Virgisporangium aliadipatigenens</name>
    <dbReference type="NCBI Taxonomy" id="741659"/>
    <lineage>
        <taxon>Bacteria</taxon>
        <taxon>Bacillati</taxon>
        <taxon>Actinomycetota</taxon>
        <taxon>Actinomycetes</taxon>
        <taxon>Micromonosporales</taxon>
        <taxon>Micromonosporaceae</taxon>
        <taxon>Virgisporangium</taxon>
    </lineage>
</organism>
<dbReference type="EMBL" id="BOPF01000007">
    <property type="protein sequence ID" value="GIJ45407.1"/>
    <property type="molecule type" value="Genomic_DNA"/>
</dbReference>
<name>A0A8J3YJ93_9ACTN</name>
<proteinExistence type="predicted"/>
<dbReference type="Pfam" id="PF11716">
    <property type="entry name" value="MDMPI_N"/>
    <property type="match status" value="1"/>
</dbReference>
<dbReference type="RefSeq" id="WP_203898958.1">
    <property type="nucleotide sequence ID" value="NZ_BOPF01000007.1"/>
</dbReference>
<dbReference type="Proteomes" id="UP000619260">
    <property type="component" value="Unassembled WGS sequence"/>
</dbReference>
<keyword evidence="3" id="KW-1185">Reference proteome</keyword>
<dbReference type="GO" id="GO:0046872">
    <property type="term" value="F:metal ion binding"/>
    <property type="evidence" value="ECO:0007669"/>
    <property type="project" value="InterPro"/>
</dbReference>
<protein>
    <recommendedName>
        <fullName evidence="1">Mycothiol-dependent maleylpyruvate isomerase metal-binding domain-containing protein</fullName>
    </recommendedName>
</protein>
<dbReference type="Gene3D" id="1.20.120.450">
    <property type="entry name" value="dinb family like domain"/>
    <property type="match status" value="1"/>
</dbReference>
<dbReference type="AlphaFoldDB" id="A0A8J3YJ93"/>
<evidence type="ECO:0000259" key="1">
    <source>
        <dbReference type="Pfam" id="PF11716"/>
    </source>
</evidence>
<gene>
    <name evidence="2" type="ORF">Val02_22930</name>
</gene>
<accession>A0A8J3YJ93</accession>
<dbReference type="NCBIfam" id="TIGR03083">
    <property type="entry name" value="maleylpyruvate isomerase family mycothiol-dependent enzyme"/>
    <property type="match status" value="1"/>
</dbReference>
<evidence type="ECO:0000313" key="3">
    <source>
        <dbReference type="Proteomes" id="UP000619260"/>
    </source>
</evidence>
<dbReference type="InterPro" id="IPR017517">
    <property type="entry name" value="Maleyloyr_isom"/>
</dbReference>
<dbReference type="InterPro" id="IPR024344">
    <property type="entry name" value="MDMPI_metal-binding"/>
</dbReference>
<reference evidence="2" key="1">
    <citation type="submission" date="2021-01" db="EMBL/GenBank/DDBJ databases">
        <title>Whole genome shotgun sequence of Virgisporangium aliadipatigenens NBRC 105644.</title>
        <authorList>
            <person name="Komaki H."/>
            <person name="Tamura T."/>
        </authorList>
    </citation>
    <scope>NUCLEOTIDE SEQUENCE</scope>
    <source>
        <strain evidence="2">NBRC 105644</strain>
    </source>
</reference>
<dbReference type="SUPFAM" id="SSF109854">
    <property type="entry name" value="DinB/YfiT-like putative metalloenzymes"/>
    <property type="match status" value="1"/>
</dbReference>
<sequence>MSAPLPVSLSERAGLVGGAGAVRAAFVGRRGRLLDLLDALPAADWAQPSRCAGWTVHDVVRHLVDVARLHVDQLGTGGTAFDAEAFHPARSPAQWMVASERATPAQTLDDLRELTEVEAKLLAERADESRAGLWRGPSRRPLHPTTFSLHLHWDAWLHERDITVPLGVRLPPDHLGTHLAVLYGLLLAATPARMAGVRLETSVLLDGGPAECYAISHGASGIVVSADTAPEAPLRSRADALLDALMGRGPALHTVLEGPAELVATLDLLRKFAT</sequence>
<feature type="domain" description="Mycothiol-dependent maleylpyruvate isomerase metal-binding" evidence="1">
    <location>
        <begin position="31"/>
        <end position="162"/>
    </location>
</feature>
<comment type="caution">
    <text evidence="2">The sequence shown here is derived from an EMBL/GenBank/DDBJ whole genome shotgun (WGS) entry which is preliminary data.</text>
</comment>
<dbReference type="InterPro" id="IPR034660">
    <property type="entry name" value="DinB/YfiT-like"/>
</dbReference>
<evidence type="ECO:0000313" key="2">
    <source>
        <dbReference type="EMBL" id="GIJ45407.1"/>
    </source>
</evidence>